<dbReference type="Gene3D" id="1.20.144.10">
    <property type="entry name" value="Phosphatidic acid phosphatase type 2/haloperoxidase"/>
    <property type="match status" value="1"/>
</dbReference>
<proteinExistence type="predicted"/>
<evidence type="ECO:0000256" key="1">
    <source>
        <dbReference type="ARBA" id="ARBA00012374"/>
    </source>
</evidence>
<accession>A0A081N2N0</accession>
<dbReference type="AlphaFoldDB" id="A0A081N2N0"/>
<dbReference type="InterPro" id="IPR000326">
    <property type="entry name" value="PAP2/HPO"/>
</dbReference>
<feature type="transmembrane region" description="Helical" evidence="4">
    <location>
        <begin position="181"/>
        <end position="200"/>
    </location>
</feature>
<feature type="transmembrane region" description="Helical" evidence="4">
    <location>
        <begin position="141"/>
        <end position="160"/>
    </location>
</feature>
<feature type="transmembrane region" description="Helical" evidence="4">
    <location>
        <begin position="276"/>
        <end position="293"/>
    </location>
</feature>
<comment type="caution">
    <text evidence="6">The sequence shown here is derived from an EMBL/GenBank/DDBJ whole genome shotgun (WGS) entry which is preliminary data.</text>
</comment>
<evidence type="ECO:0000256" key="2">
    <source>
        <dbReference type="ARBA" id="ARBA00032707"/>
    </source>
</evidence>
<gene>
    <name evidence="6" type="ORF">GZ77_19680</name>
</gene>
<evidence type="ECO:0000256" key="3">
    <source>
        <dbReference type="ARBA" id="ARBA00047594"/>
    </source>
</evidence>
<dbReference type="Proteomes" id="UP000028006">
    <property type="component" value="Unassembled WGS sequence"/>
</dbReference>
<dbReference type="EC" id="3.6.1.27" evidence="1"/>
<reference evidence="6 7" key="1">
    <citation type="submission" date="2014-06" db="EMBL/GenBank/DDBJ databases">
        <title>Whole Genome Sequences of Three Symbiotic Endozoicomonas Bacteria.</title>
        <authorList>
            <person name="Neave M.J."/>
            <person name="Apprill A."/>
            <person name="Voolstra C.R."/>
        </authorList>
    </citation>
    <scope>NUCLEOTIDE SEQUENCE [LARGE SCALE GENOMIC DNA]</scope>
    <source>
        <strain evidence="6 7">LMG 24815</strain>
    </source>
</reference>
<feature type="transmembrane region" description="Helical" evidence="4">
    <location>
        <begin position="240"/>
        <end position="256"/>
    </location>
</feature>
<dbReference type="InterPro" id="IPR036938">
    <property type="entry name" value="PAP2/HPO_sf"/>
</dbReference>
<evidence type="ECO:0000259" key="5">
    <source>
        <dbReference type="SMART" id="SM00014"/>
    </source>
</evidence>
<feature type="transmembrane region" description="Helical" evidence="4">
    <location>
        <begin position="116"/>
        <end position="135"/>
    </location>
</feature>
<dbReference type="Pfam" id="PF01569">
    <property type="entry name" value="PAP2"/>
    <property type="match status" value="1"/>
</dbReference>
<dbReference type="PANTHER" id="PTHR14969:SF13">
    <property type="entry name" value="AT30094P"/>
    <property type="match status" value="1"/>
</dbReference>
<feature type="transmembrane region" description="Helical" evidence="4">
    <location>
        <begin position="212"/>
        <end position="233"/>
    </location>
</feature>
<feature type="domain" description="Phosphatidic acid phosphatase type 2/haloperoxidase" evidence="5">
    <location>
        <begin position="49"/>
        <end position="158"/>
    </location>
</feature>
<protein>
    <recommendedName>
        <fullName evidence="1">undecaprenyl-diphosphate phosphatase</fullName>
        <ecNumber evidence="1">3.6.1.27</ecNumber>
    </recommendedName>
    <alternativeName>
        <fullName evidence="2">Undecaprenyl pyrophosphate phosphatase</fullName>
    </alternativeName>
</protein>
<keyword evidence="4" id="KW-0472">Membrane</keyword>
<dbReference type="RefSeq" id="WP_034878039.1">
    <property type="nucleotide sequence ID" value="NZ_JOKG01000004.1"/>
</dbReference>
<evidence type="ECO:0000256" key="4">
    <source>
        <dbReference type="SAM" id="Phobius"/>
    </source>
</evidence>
<evidence type="ECO:0000313" key="6">
    <source>
        <dbReference type="EMBL" id="KEQ12703.1"/>
    </source>
</evidence>
<dbReference type="SMART" id="SM00014">
    <property type="entry name" value="acidPPc"/>
    <property type="match status" value="1"/>
</dbReference>
<keyword evidence="4" id="KW-1133">Transmembrane helix</keyword>
<feature type="transmembrane region" description="Helical" evidence="4">
    <location>
        <begin position="29"/>
        <end position="45"/>
    </location>
</feature>
<keyword evidence="4" id="KW-0812">Transmembrane</keyword>
<dbReference type="SUPFAM" id="SSF48317">
    <property type="entry name" value="Acid phosphatase/Vanadium-dependent haloperoxidase"/>
    <property type="match status" value="1"/>
</dbReference>
<dbReference type="PANTHER" id="PTHR14969">
    <property type="entry name" value="SPHINGOSINE-1-PHOSPHATE PHOSPHOHYDROLASE"/>
    <property type="match status" value="1"/>
</dbReference>
<evidence type="ECO:0000313" key="7">
    <source>
        <dbReference type="Proteomes" id="UP000028006"/>
    </source>
</evidence>
<name>A0A081N2N0_9GAMM</name>
<sequence length="302" mass="34279">MDTFIIISSMQQHLAFVDAPVRALSTYGYSYYYLLVAAIVFWSGFTRAGGRLAMGTVTSSVVFGSCRHFFASPRPYWIYPELFNGMTEKSYGMPSGHTQNATMFWGLMAYSLKNRWFWLAAAALILLTGISRLYLGVHFPLQVAIGLMLGLTLLLLFILFEQRVIDFLQPMPAWKKITLTVFATFLPFVFILICREVLHIGSTSHNPLPYSLFLRFNGLLTGCAVGLLFTLPVTPSLRLFFTRAIPGTISVIVIWQNMPELNSLKDHPVQFYTARFGLYTSLALWATWLWPLLHQRLGAFRT</sequence>
<dbReference type="eggNOG" id="COG0671">
    <property type="taxonomic scope" value="Bacteria"/>
</dbReference>
<comment type="catalytic activity">
    <reaction evidence="3">
        <text>di-trans,octa-cis-undecaprenyl diphosphate + H2O = di-trans,octa-cis-undecaprenyl phosphate + phosphate + H(+)</text>
        <dbReference type="Rhea" id="RHEA:28094"/>
        <dbReference type="ChEBI" id="CHEBI:15377"/>
        <dbReference type="ChEBI" id="CHEBI:15378"/>
        <dbReference type="ChEBI" id="CHEBI:43474"/>
        <dbReference type="ChEBI" id="CHEBI:58405"/>
        <dbReference type="ChEBI" id="CHEBI:60392"/>
        <dbReference type="EC" id="3.6.1.27"/>
    </reaction>
</comment>
<dbReference type="EMBL" id="JOKG01000004">
    <property type="protein sequence ID" value="KEQ12703.1"/>
    <property type="molecule type" value="Genomic_DNA"/>
</dbReference>
<organism evidence="6 7">
    <name type="scientific">Endozoicomonas montiporae</name>
    <dbReference type="NCBI Taxonomy" id="1027273"/>
    <lineage>
        <taxon>Bacteria</taxon>
        <taxon>Pseudomonadati</taxon>
        <taxon>Pseudomonadota</taxon>
        <taxon>Gammaproteobacteria</taxon>
        <taxon>Oceanospirillales</taxon>
        <taxon>Endozoicomonadaceae</taxon>
        <taxon>Endozoicomonas</taxon>
    </lineage>
</organism>
<keyword evidence="7" id="KW-1185">Reference proteome</keyword>
<dbReference type="GO" id="GO:0050380">
    <property type="term" value="F:undecaprenyl-diphosphatase activity"/>
    <property type="evidence" value="ECO:0007669"/>
    <property type="project" value="UniProtKB-EC"/>
</dbReference>